<keyword evidence="4 6" id="KW-1133">Transmembrane helix</keyword>
<organism evidence="8 9">
    <name type="scientific">Zizania palustris</name>
    <name type="common">Northern wild rice</name>
    <dbReference type="NCBI Taxonomy" id="103762"/>
    <lineage>
        <taxon>Eukaryota</taxon>
        <taxon>Viridiplantae</taxon>
        <taxon>Streptophyta</taxon>
        <taxon>Embryophyta</taxon>
        <taxon>Tracheophyta</taxon>
        <taxon>Spermatophyta</taxon>
        <taxon>Magnoliopsida</taxon>
        <taxon>Liliopsida</taxon>
        <taxon>Poales</taxon>
        <taxon>Poaceae</taxon>
        <taxon>BOP clade</taxon>
        <taxon>Oryzoideae</taxon>
        <taxon>Oryzeae</taxon>
        <taxon>Zizaniinae</taxon>
        <taxon>Zizania</taxon>
    </lineage>
</organism>
<evidence type="ECO:0000256" key="5">
    <source>
        <dbReference type="ARBA" id="ARBA00023136"/>
    </source>
</evidence>
<dbReference type="InterPro" id="IPR039698">
    <property type="entry name" value="Dfg10/SRD5A3"/>
</dbReference>
<dbReference type="GO" id="GO:0005783">
    <property type="term" value="C:endoplasmic reticulum"/>
    <property type="evidence" value="ECO:0007669"/>
    <property type="project" value="TreeGrafter"/>
</dbReference>
<comment type="pathway">
    <text evidence="2">Protein modification; protein glycosylation.</text>
</comment>
<evidence type="ECO:0000256" key="2">
    <source>
        <dbReference type="ARBA" id="ARBA00004922"/>
    </source>
</evidence>
<dbReference type="AlphaFoldDB" id="A0A8J5VVA8"/>
<evidence type="ECO:0000256" key="3">
    <source>
        <dbReference type="ARBA" id="ARBA00022692"/>
    </source>
</evidence>
<evidence type="ECO:0000256" key="6">
    <source>
        <dbReference type="SAM" id="Phobius"/>
    </source>
</evidence>
<dbReference type="PANTHER" id="PTHR14624">
    <property type="entry name" value="DFG10 PROTEIN"/>
    <property type="match status" value="1"/>
</dbReference>
<reference evidence="8" key="1">
    <citation type="journal article" date="2021" name="bioRxiv">
        <title>Whole Genome Assembly and Annotation of Northern Wild Rice, Zizania palustris L., Supports a Whole Genome Duplication in the Zizania Genus.</title>
        <authorList>
            <person name="Haas M."/>
            <person name="Kono T."/>
            <person name="Macchietto M."/>
            <person name="Millas R."/>
            <person name="McGilp L."/>
            <person name="Shao M."/>
            <person name="Duquette J."/>
            <person name="Hirsch C.N."/>
            <person name="Kimball J."/>
        </authorList>
    </citation>
    <scope>NUCLEOTIDE SEQUENCE</scope>
    <source>
        <tissue evidence="8">Fresh leaf tissue</tissue>
    </source>
</reference>
<dbReference type="GO" id="GO:0006488">
    <property type="term" value="P:dolichol-linked oligosaccharide biosynthetic process"/>
    <property type="evidence" value="ECO:0007669"/>
    <property type="project" value="InterPro"/>
</dbReference>
<feature type="domain" description="3-oxo-5-alpha-steroid 4-dehydrogenase C-terminal" evidence="7">
    <location>
        <begin position="53"/>
        <end position="94"/>
    </location>
</feature>
<sequence length="95" mass="10978">MRTWWYPERRSSLVKKRAPWSSSSSSSTTGMGNASLMVIYFGMLVAGGGADIPVWFLFIFVITNLSFAAVQTHKWYLQKFEDYPRSRYAIIPFIR</sequence>
<evidence type="ECO:0000313" key="9">
    <source>
        <dbReference type="Proteomes" id="UP000729402"/>
    </source>
</evidence>
<keyword evidence="9" id="KW-1185">Reference proteome</keyword>
<dbReference type="UniPathway" id="UPA00378"/>
<evidence type="ECO:0000259" key="7">
    <source>
        <dbReference type="Pfam" id="PF02544"/>
    </source>
</evidence>
<dbReference type="Proteomes" id="UP000729402">
    <property type="component" value="Unassembled WGS sequence"/>
</dbReference>
<dbReference type="OrthoDB" id="541710at2759"/>
<dbReference type="PANTHER" id="PTHR14624:SF0">
    <property type="entry name" value="POLYPRENOL REDUCTASE"/>
    <property type="match status" value="1"/>
</dbReference>
<keyword evidence="5 6" id="KW-0472">Membrane</keyword>
<dbReference type="EMBL" id="JAAALK010000086">
    <property type="protein sequence ID" value="KAG8083010.1"/>
    <property type="molecule type" value="Genomic_DNA"/>
</dbReference>
<reference evidence="8" key="2">
    <citation type="submission" date="2021-02" db="EMBL/GenBank/DDBJ databases">
        <authorList>
            <person name="Kimball J.A."/>
            <person name="Haas M.W."/>
            <person name="Macchietto M."/>
            <person name="Kono T."/>
            <person name="Duquette J."/>
            <person name="Shao M."/>
        </authorList>
    </citation>
    <scope>NUCLEOTIDE SEQUENCE</scope>
    <source>
        <tissue evidence="8">Fresh leaf tissue</tissue>
    </source>
</reference>
<dbReference type="Pfam" id="PF02544">
    <property type="entry name" value="Steroid_dh"/>
    <property type="match status" value="1"/>
</dbReference>
<evidence type="ECO:0000313" key="8">
    <source>
        <dbReference type="EMBL" id="KAG8083010.1"/>
    </source>
</evidence>
<feature type="transmembrane region" description="Helical" evidence="6">
    <location>
        <begin position="52"/>
        <end position="70"/>
    </location>
</feature>
<name>A0A8J5VVA8_ZIZPA</name>
<keyword evidence="3 6" id="KW-0812">Transmembrane</keyword>
<gene>
    <name evidence="8" type="ORF">GUJ93_ZPchr0014g46712</name>
</gene>
<evidence type="ECO:0000256" key="1">
    <source>
        <dbReference type="ARBA" id="ARBA00004127"/>
    </source>
</evidence>
<comment type="subcellular location">
    <subcellularLocation>
        <location evidence="1">Endomembrane system</location>
        <topology evidence="1">Multi-pass membrane protein</topology>
    </subcellularLocation>
</comment>
<feature type="transmembrane region" description="Helical" evidence="6">
    <location>
        <begin position="20"/>
        <end position="46"/>
    </location>
</feature>
<dbReference type="GO" id="GO:0016095">
    <property type="term" value="P:polyprenol catabolic process"/>
    <property type="evidence" value="ECO:0007669"/>
    <property type="project" value="TreeGrafter"/>
</dbReference>
<evidence type="ECO:0000256" key="4">
    <source>
        <dbReference type="ARBA" id="ARBA00022989"/>
    </source>
</evidence>
<proteinExistence type="predicted"/>
<comment type="caution">
    <text evidence="8">The sequence shown here is derived from an EMBL/GenBank/DDBJ whole genome shotgun (WGS) entry which is preliminary data.</text>
</comment>
<dbReference type="GO" id="GO:0003865">
    <property type="term" value="F:3-oxo-5-alpha-steroid 4-dehydrogenase activity"/>
    <property type="evidence" value="ECO:0007669"/>
    <property type="project" value="TreeGrafter"/>
</dbReference>
<dbReference type="InterPro" id="IPR001104">
    <property type="entry name" value="3-oxo-5_a-steroid_4-DH_C"/>
</dbReference>
<accession>A0A8J5VVA8</accession>
<protein>
    <recommendedName>
        <fullName evidence="7">3-oxo-5-alpha-steroid 4-dehydrogenase C-terminal domain-containing protein</fullName>
    </recommendedName>
</protein>